<dbReference type="EMBL" id="NLFK01000004">
    <property type="protein sequence ID" value="OZN25118.1"/>
    <property type="molecule type" value="Genomic_DNA"/>
</dbReference>
<protein>
    <submittedName>
        <fullName evidence="2">YadA domain-containing protein</fullName>
    </submittedName>
</protein>
<dbReference type="SUPFAM" id="SSF101967">
    <property type="entry name" value="Adhesin YadA, collagen-binding domain"/>
    <property type="match status" value="1"/>
</dbReference>
<dbReference type="InParanoid" id="A0A263HDT9"/>
<dbReference type="AlphaFoldDB" id="A0A263HDT9"/>
<organism evidence="2 4">
    <name type="scientific">Actinobacillus seminis</name>
    <dbReference type="NCBI Taxonomy" id="722"/>
    <lineage>
        <taxon>Bacteria</taxon>
        <taxon>Pseudomonadati</taxon>
        <taxon>Pseudomonadota</taxon>
        <taxon>Gammaproteobacteria</taxon>
        <taxon>Pasteurellales</taxon>
        <taxon>Pasteurellaceae</taxon>
        <taxon>Actinobacillus</taxon>
    </lineage>
</organism>
<dbReference type="Proteomes" id="UP000215738">
    <property type="component" value="Unassembled WGS sequence"/>
</dbReference>
<keyword evidence="3" id="KW-1185">Reference proteome</keyword>
<evidence type="ECO:0000313" key="4">
    <source>
        <dbReference type="Proteomes" id="UP000254507"/>
    </source>
</evidence>
<reference evidence="1 3" key="1">
    <citation type="submission" date="2017-07" db="EMBL/GenBank/DDBJ databases">
        <title>Virulence factors identified in Actinobacillus seminis.</title>
        <authorList>
            <person name="Negrete-Abascal E."/>
            <person name="Vaca-Pacheco S."/>
            <person name="Montes-Garcia F."/>
            <person name="Leyto-Gil A.M."/>
            <person name="Fragoso-Garcia E."/>
            <person name="Carvente-Garcia R."/>
            <person name="Perez-Agueros S."/>
            <person name="Castelan-Sanchez H.G."/>
            <person name="Garcia-Molina A."/>
            <person name="Villamar T.E."/>
            <person name="Vazquez-Cruz C."/>
        </authorList>
    </citation>
    <scope>NUCLEOTIDE SEQUENCE [LARGE SCALE GENOMIC DNA]</scope>
    <source>
        <strain evidence="1 3">ATCC 15768</strain>
    </source>
</reference>
<evidence type="ECO:0000313" key="3">
    <source>
        <dbReference type="Proteomes" id="UP000215738"/>
    </source>
</evidence>
<gene>
    <name evidence="1" type="ORF">CFY87_05250</name>
    <name evidence="2" type="ORF">NCTC10851_00029</name>
</gene>
<reference evidence="2 4" key="2">
    <citation type="submission" date="2018-06" db="EMBL/GenBank/DDBJ databases">
        <authorList>
            <consortium name="Pathogen Informatics"/>
            <person name="Doyle S."/>
        </authorList>
    </citation>
    <scope>NUCLEOTIDE SEQUENCE [LARGE SCALE GENOMIC DNA]</scope>
    <source>
        <strain evidence="2 4">NCTC10851</strain>
    </source>
</reference>
<evidence type="ECO:0000313" key="1">
    <source>
        <dbReference type="EMBL" id="OZN25118.1"/>
    </source>
</evidence>
<dbReference type="Proteomes" id="UP000254507">
    <property type="component" value="Unassembled WGS sequence"/>
</dbReference>
<dbReference type="OrthoDB" id="5691080at2"/>
<dbReference type="Gene3D" id="2.150.10.10">
    <property type="entry name" value="Serralysin-like metalloprotease, C-terminal"/>
    <property type="match status" value="1"/>
</dbReference>
<dbReference type="InterPro" id="IPR011049">
    <property type="entry name" value="Serralysin-like_metalloprot_C"/>
</dbReference>
<sequence length="489" mass="51496">MKKYTSTETLDKDFLKVDGSNIDDKKSEFGKNVGIDKINLSNPKSSTELVQAKAVIDYLKGTGENSVKISDNAKTVATGKGSIAISIGKGSIVTGASSIALGENNKVLEAQSDNEIKGRDTIAIGSRIKSAVSNAIILENDSEGEENTVSVGGYAPGKQRRIINVSDPTKANDAANKNYVDGMLKKAKEEANKTAMKYDDSKNVITLGGKNSQHAPVVIDNLRSGLGIDDIKNGGIASAKQGKTLDLVKKLVAGELDKNSLHKAVNVADLKALATAGLNFAGNNSDSLVHKNLGETLEIVGQGLKKEKAADFKGTDGNIAVKADSTKTKLEVSLSEDLKGLKSAEFKNDKGTVNIQGDEIALKDKDGKAIIATLNDKGLTVGNSTNNTDKTHTVYGKNGVTVHGKDGKSAVSLTTKNENGKETATLAFSKGADGKYIGAITGLADLDDKSDGSSVANKNYVDDKVQSINGNRPFVYYLDGKKSGERARR</sequence>
<name>A0A263HDT9_9PAST</name>
<dbReference type="EMBL" id="UFSB01000001">
    <property type="protein sequence ID" value="SUU33828.1"/>
    <property type="molecule type" value="Genomic_DNA"/>
</dbReference>
<accession>A0A263HDT9</accession>
<proteinExistence type="predicted"/>
<dbReference type="RefSeq" id="WP_094946204.1">
    <property type="nucleotide sequence ID" value="NZ_NLFK01000004.1"/>
</dbReference>
<evidence type="ECO:0000313" key="2">
    <source>
        <dbReference type="EMBL" id="SUU33828.1"/>
    </source>
</evidence>